<dbReference type="Pfam" id="PF02140">
    <property type="entry name" value="SUEL_Lectin"/>
    <property type="match status" value="2"/>
</dbReference>
<protein>
    <recommendedName>
        <fullName evidence="4">SUEL-type lectin domain-containing protein</fullName>
    </recommendedName>
</protein>
<evidence type="ECO:0000259" key="4">
    <source>
        <dbReference type="PROSITE" id="PS50228"/>
    </source>
</evidence>
<gene>
    <name evidence="5" type="primary">LOC116040851</name>
</gene>
<reference evidence="5" key="2">
    <citation type="submission" date="2025-09" db="UniProtKB">
        <authorList>
            <consortium name="Ensembl"/>
        </authorList>
    </citation>
    <scope>IDENTIFICATION</scope>
</reference>
<dbReference type="PANTHER" id="PTHR46780">
    <property type="entry name" value="PROTEIN EVA-1"/>
    <property type="match status" value="1"/>
</dbReference>
<evidence type="ECO:0000313" key="5">
    <source>
        <dbReference type="Ensembl" id="ENSSLUP00000005905.1"/>
    </source>
</evidence>
<keyword evidence="3" id="KW-0732">Signal</keyword>
<proteinExistence type="predicted"/>
<dbReference type="PROSITE" id="PS50228">
    <property type="entry name" value="SUEL_LECTIN"/>
    <property type="match status" value="2"/>
</dbReference>
<feature type="chain" id="PRO_5034959405" description="SUEL-type lectin domain-containing protein" evidence="3">
    <location>
        <begin position="22"/>
        <end position="287"/>
    </location>
</feature>
<evidence type="ECO:0000313" key="6">
    <source>
        <dbReference type="Proteomes" id="UP000694568"/>
    </source>
</evidence>
<keyword evidence="2" id="KW-0677">Repeat</keyword>
<evidence type="ECO:0000256" key="3">
    <source>
        <dbReference type="SAM" id="SignalP"/>
    </source>
</evidence>
<reference evidence="5" key="1">
    <citation type="submission" date="2025-08" db="UniProtKB">
        <authorList>
            <consortium name="Ensembl"/>
        </authorList>
    </citation>
    <scope>IDENTIFICATION</scope>
</reference>
<evidence type="ECO:0000256" key="2">
    <source>
        <dbReference type="ARBA" id="ARBA00022737"/>
    </source>
</evidence>
<accession>A0A8C9XAB8</accession>
<keyword evidence="1" id="KW-0430">Lectin</keyword>
<name>A0A8C9XAB8_SANLU</name>
<dbReference type="Ensembl" id="ENSSLUT00000006060.1">
    <property type="protein sequence ID" value="ENSSLUP00000005905.1"/>
    <property type="gene ID" value="ENSSLUG00000002576.1"/>
</dbReference>
<dbReference type="GeneTree" id="ENSGT00940000154285"/>
<dbReference type="InterPro" id="IPR000922">
    <property type="entry name" value="Lectin_gal-bd_dom"/>
</dbReference>
<dbReference type="Gene3D" id="2.60.120.740">
    <property type="match status" value="2"/>
</dbReference>
<dbReference type="CDD" id="cd22833">
    <property type="entry name" value="Gal_Rha_Lectin_CSL1-2_RBL_SML_rpt1"/>
    <property type="match status" value="1"/>
</dbReference>
<sequence length="287" mass="31908">MLRFRLSTTLLLAATCSLMKAEKATTCGSNWNVQHLSCDDGVISVQTALYGRADNVTCSEGRPPAQLANTNCSQAGTVDVLKKRCDGKRECELNIHVFCTSDPCKRTYKYLETTYTCLPAIHLDACEGSLAQLQCGNIYFYILHLWWIDVINIITFSMHQTSKSSLHCCLLHLANCTTCSSFCLTDQGQVIFVYGADYGRRDQTTCIYQRPPKAIQNIYCSRPTGKVADSCNGKNSCTIAASNSVFGDPCVGTYKYLEVAYTCDCKYLKGPFGCSLWDSHKKNSQRR</sequence>
<dbReference type="GO" id="GO:0030246">
    <property type="term" value="F:carbohydrate binding"/>
    <property type="evidence" value="ECO:0007669"/>
    <property type="project" value="UniProtKB-KW"/>
</dbReference>
<dbReference type="Proteomes" id="UP000694568">
    <property type="component" value="Unplaced"/>
</dbReference>
<feature type="signal peptide" evidence="3">
    <location>
        <begin position="1"/>
        <end position="21"/>
    </location>
</feature>
<keyword evidence="6" id="KW-1185">Reference proteome</keyword>
<organism evidence="5 6">
    <name type="scientific">Sander lucioperca</name>
    <name type="common">Pike-perch</name>
    <name type="synonym">Perca lucioperca</name>
    <dbReference type="NCBI Taxonomy" id="283035"/>
    <lineage>
        <taxon>Eukaryota</taxon>
        <taxon>Metazoa</taxon>
        <taxon>Chordata</taxon>
        <taxon>Craniata</taxon>
        <taxon>Vertebrata</taxon>
        <taxon>Euteleostomi</taxon>
        <taxon>Actinopterygii</taxon>
        <taxon>Neopterygii</taxon>
        <taxon>Teleostei</taxon>
        <taxon>Neoteleostei</taxon>
        <taxon>Acanthomorphata</taxon>
        <taxon>Eupercaria</taxon>
        <taxon>Perciformes</taxon>
        <taxon>Percoidei</taxon>
        <taxon>Percidae</taxon>
        <taxon>Luciopercinae</taxon>
        <taxon>Sander</taxon>
    </lineage>
</organism>
<feature type="domain" description="SUEL-type lectin" evidence="4">
    <location>
        <begin position="125"/>
        <end position="264"/>
    </location>
</feature>
<dbReference type="InterPro" id="IPR043159">
    <property type="entry name" value="Lectin_gal-bd_sf"/>
</dbReference>
<feature type="domain" description="SUEL-type lectin" evidence="4">
    <location>
        <begin position="35"/>
        <end position="118"/>
    </location>
</feature>
<dbReference type="AlphaFoldDB" id="A0A8C9XAB8"/>
<evidence type="ECO:0000256" key="1">
    <source>
        <dbReference type="ARBA" id="ARBA00022734"/>
    </source>
</evidence>